<comment type="caution">
    <text evidence="2">The sequence shown here is derived from an EMBL/GenBank/DDBJ whole genome shotgun (WGS) entry which is preliminary data.</text>
</comment>
<sequence length="150" mass="16761">MKGVELKVNNLFHQKSREEEIRSTTAKVKEAFNSGKHTLVYTSRKEIRPSSDKEKLKIGRMVSNALVEILERIQIKPSFVIAKGGITASDIATRALGIRRALIKGQLEPGIPVWIPGNESKFPLVPYVVFPGNVGQKDSLIKIIKKLEEK</sequence>
<evidence type="ECO:0000259" key="1">
    <source>
        <dbReference type="Pfam" id="PF17042"/>
    </source>
</evidence>
<dbReference type="EMBL" id="BARV01010006">
    <property type="protein sequence ID" value="GAI06760.1"/>
    <property type="molecule type" value="Genomic_DNA"/>
</dbReference>
<organism evidence="2">
    <name type="scientific">marine sediment metagenome</name>
    <dbReference type="NCBI Taxonomy" id="412755"/>
    <lineage>
        <taxon>unclassified sequences</taxon>
        <taxon>metagenomes</taxon>
        <taxon>ecological metagenomes</taxon>
    </lineage>
</organism>
<dbReference type="AlphaFoldDB" id="X1LWF1"/>
<gene>
    <name evidence="2" type="ORF">S06H3_19528</name>
</gene>
<feature type="domain" description="Four-carbon acid sugar kinase nucleotide binding" evidence="1">
    <location>
        <begin position="4"/>
        <end position="140"/>
    </location>
</feature>
<protein>
    <recommendedName>
        <fullName evidence="1">Four-carbon acid sugar kinase nucleotide binding domain-containing protein</fullName>
    </recommendedName>
</protein>
<dbReference type="Pfam" id="PF17042">
    <property type="entry name" value="NBD_C"/>
    <property type="match status" value="1"/>
</dbReference>
<dbReference type="SUPFAM" id="SSF142764">
    <property type="entry name" value="YgbK-like"/>
    <property type="match status" value="1"/>
</dbReference>
<accession>X1LWF1</accession>
<name>X1LWF1_9ZZZZ</name>
<dbReference type="InterPro" id="IPR031475">
    <property type="entry name" value="NBD_C"/>
</dbReference>
<evidence type="ECO:0000313" key="2">
    <source>
        <dbReference type="EMBL" id="GAI06760.1"/>
    </source>
</evidence>
<proteinExistence type="predicted"/>
<reference evidence="2" key="1">
    <citation type="journal article" date="2014" name="Front. Microbiol.">
        <title>High frequency of phylogenetically diverse reductive dehalogenase-homologous genes in deep subseafloor sedimentary metagenomes.</title>
        <authorList>
            <person name="Kawai M."/>
            <person name="Futagami T."/>
            <person name="Toyoda A."/>
            <person name="Takaki Y."/>
            <person name="Nishi S."/>
            <person name="Hori S."/>
            <person name="Arai W."/>
            <person name="Tsubouchi T."/>
            <person name="Morono Y."/>
            <person name="Uchiyama I."/>
            <person name="Ito T."/>
            <person name="Fujiyama A."/>
            <person name="Inagaki F."/>
            <person name="Takami H."/>
        </authorList>
    </citation>
    <scope>NUCLEOTIDE SEQUENCE</scope>
    <source>
        <strain evidence="2">Expedition CK06-06</strain>
    </source>
</reference>
<dbReference type="Gene3D" id="3.40.980.20">
    <property type="entry name" value="Four-carbon acid sugar kinase, nucleotide binding domain"/>
    <property type="match status" value="1"/>
</dbReference>
<dbReference type="InterPro" id="IPR042213">
    <property type="entry name" value="NBD_C_sf"/>
</dbReference>